<organism evidence="1 2">
    <name type="scientific">Lithospermum erythrorhizon</name>
    <name type="common">Purple gromwell</name>
    <name type="synonym">Lithospermum officinale var. erythrorhizon</name>
    <dbReference type="NCBI Taxonomy" id="34254"/>
    <lineage>
        <taxon>Eukaryota</taxon>
        <taxon>Viridiplantae</taxon>
        <taxon>Streptophyta</taxon>
        <taxon>Embryophyta</taxon>
        <taxon>Tracheophyta</taxon>
        <taxon>Spermatophyta</taxon>
        <taxon>Magnoliopsida</taxon>
        <taxon>eudicotyledons</taxon>
        <taxon>Gunneridae</taxon>
        <taxon>Pentapetalae</taxon>
        <taxon>asterids</taxon>
        <taxon>lamiids</taxon>
        <taxon>Boraginales</taxon>
        <taxon>Boraginaceae</taxon>
        <taxon>Boraginoideae</taxon>
        <taxon>Lithospermeae</taxon>
        <taxon>Lithospermum</taxon>
    </lineage>
</organism>
<sequence length="143" mass="16429">MTVVINKGLHLLGDLVGDKDRFRMMIKCRSTTFHKISTIPIDQVFIEGVLVKDKVIPCDPHVPKNAANDLIFCWKSVEEDLPEEDFEFLWNTLFPKLVSGFLWNVLVAGRFFYFVNRVLINGVVYISSFEGVLGPEELIFLTY</sequence>
<comment type="caution">
    <text evidence="1">The sequence shown here is derived from an EMBL/GenBank/DDBJ whole genome shotgun (WGS) entry which is preliminary data.</text>
</comment>
<evidence type="ECO:0000313" key="2">
    <source>
        <dbReference type="Proteomes" id="UP001454036"/>
    </source>
</evidence>
<dbReference type="Proteomes" id="UP001454036">
    <property type="component" value="Unassembled WGS sequence"/>
</dbReference>
<evidence type="ECO:0000313" key="1">
    <source>
        <dbReference type="EMBL" id="GAA0176167.1"/>
    </source>
</evidence>
<dbReference type="EMBL" id="BAABME010009984">
    <property type="protein sequence ID" value="GAA0176167.1"/>
    <property type="molecule type" value="Genomic_DNA"/>
</dbReference>
<protein>
    <submittedName>
        <fullName evidence="1">Uncharacterized protein</fullName>
    </submittedName>
</protein>
<keyword evidence="2" id="KW-1185">Reference proteome</keyword>
<gene>
    <name evidence="1" type="ORF">LIER_29211</name>
</gene>
<accession>A0AAV3RIF2</accession>
<name>A0AAV3RIF2_LITER</name>
<dbReference type="AlphaFoldDB" id="A0AAV3RIF2"/>
<reference evidence="1 2" key="1">
    <citation type="submission" date="2024-01" db="EMBL/GenBank/DDBJ databases">
        <title>The complete chloroplast genome sequence of Lithospermum erythrorhizon: insights into the phylogenetic relationship among Boraginaceae species and the maternal lineages of purple gromwells.</title>
        <authorList>
            <person name="Okada T."/>
            <person name="Watanabe K."/>
        </authorList>
    </citation>
    <scope>NUCLEOTIDE SEQUENCE [LARGE SCALE GENOMIC DNA]</scope>
</reference>
<proteinExistence type="predicted"/>